<dbReference type="Pfam" id="PF00175">
    <property type="entry name" value="NAD_binding_1"/>
    <property type="match status" value="1"/>
</dbReference>
<dbReference type="InterPro" id="IPR019480">
    <property type="entry name" value="Dihydroorotate_DH_Fe-S-bd"/>
</dbReference>
<comment type="caution">
    <text evidence="15">The sequence shown here is derived from an EMBL/GenBank/DDBJ whole genome shotgun (WGS) entry which is preliminary data.</text>
</comment>
<feature type="binding site" evidence="11">
    <location>
        <begin position="73"/>
        <end position="76"/>
    </location>
    <ligand>
        <name>FAD</name>
        <dbReference type="ChEBI" id="CHEBI:57692"/>
    </ligand>
</feature>
<evidence type="ECO:0000256" key="12">
    <source>
        <dbReference type="PIRSR" id="PIRSR006816-2"/>
    </source>
</evidence>
<dbReference type="InterPro" id="IPR017938">
    <property type="entry name" value="Riboflavin_synthase-like_b-brl"/>
</dbReference>
<feature type="binding site" evidence="12">
    <location>
        <position position="247"/>
    </location>
    <ligand>
        <name>[2Fe-2S] cluster</name>
        <dbReference type="ChEBI" id="CHEBI:190135"/>
    </ligand>
</feature>
<keyword evidence="16" id="KW-1185">Reference proteome</keyword>
<keyword evidence="9 12" id="KW-0411">Iron-sulfur</keyword>
<dbReference type="InterPro" id="IPR001433">
    <property type="entry name" value="OxRdtase_FAD/NAD-bd"/>
</dbReference>
<dbReference type="EMBL" id="JACHNU010000004">
    <property type="protein sequence ID" value="MBB4663388.1"/>
    <property type="molecule type" value="Genomic_DNA"/>
</dbReference>
<feature type="binding site" evidence="11">
    <location>
        <begin position="96"/>
        <end position="97"/>
    </location>
    <ligand>
        <name>FAD</name>
        <dbReference type="ChEBI" id="CHEBI:57692"/>
    </ligand>
</feature>
<evidence type="ECO:0000256" key="2">
    <source>
        <dbReference type="ARBA" id="ARBA00022448"/>
    </source>
</evidence>
<feature type="binding site" evidence="12">
    <location>
        <position position="262"/>
    </location>
    <ligand>
        <name>[2Fe-2S] cluster</name>
        <dbReference type="ChEBI" id="CHEBI:190135"/>
    </ligand>
</feature>
<keyword evidence="7" id="KW-0249">Electron transport</keyword>
<evidence type="ECO:0000256" key="1">
    <source>
        <dbReference type="ARBA" id="ARBA00006422"/>
    </source>
</evidence>
<keyword evidence="8 12" id="KW-0408">Iron</keyword>
<evidence type="ECO:0000313" key="15">
    <source>
        <dbReference type="EMBL" id="MBB4663388.1"/>
    </source>
</evidence>
<feature type="domain" description="FAD-binding FR-type" evidence="14">
    <location>
        <begin position="18"/>
        <end position="121"/>
    </location>
</feature>
<organism evidence="15 16">
    <name type="scientific">Conexibacter arvalis</name>
    <dbReference type="NCBI Taxonomy" id="912552"/>
    <lineage>
        <taxon>Bacteria</taxon>
        <taxon>Bacillati</taxon>
        <taxon>Actinomycetota</taxon>
        <taxon>Thermoleophilia</taxon>
        <taxon>Solirubrobacterales</taxon>
        <taxon>Conexibacteraceae</taxon>
        <taxon>Conexibacter</taxon>
    </lineage>
</organism>
<evidence type="ECO:0000256" key="6">
    <source>
        <dbReference type="ARBA" id="ARBA00022827"/>
    </source>
</evidence>
<dbReference type="Proteomes" id="UP000585272">
    <property type="component" value="Unassembled WGS sequence"/>
</dbReference>
<feature type="binding site" evidence="12">
    <location>
        <position position="242"/>
    </location>
    <ligand>
        <name>[2Fe-2S] cluster</name>
        <dbReference type="ChEBI" id="CHEBI:190135"/>
    </ligand>
</feature>
<keyword evidence="4 12" id="KW-0001">2Fe-2S</keyword>
<dbReference type="AlphaFoldDB" id="A0A840IHG0"/>
<dbReference type="CDD" id="cd06218">
    <property type="entry name" value="DHOD_e_trans"/>
    <property type="match status" value="1"/>
</dbReference>
<dbReference type="SUPFAM" id="SSF63380">
    <property type="entry name" value="Riboflavin synthase domain-like"/>
    <property type="match status" value="1"/>
</dbReference>
<comment type="cofactor">
    <cofactor evidence="11">
        <name>FAD</name>
        <dbReference type="ChEBI" id="CHEBI:57692"/>
    </cofactor>
    <text evidence="11">Binds 1 FAD per subunit.</text>
</comment>
<dbReference type="RefSeq" id="WP_183343123.1">
    <property type="nucleotide sequence ID" value="NZ_JACHNU010000004.1"/>
</dbReference>
<evidence type="ECO:0000256" key="3">
    <source>
        <dbReference type="ARBA" id="ARBA00022630"/>
    </source>
</evidence>
<dbReference type="PIRSF" id="PIRSF006816">
    <property type="entry name" value="Cyc3_hyd_g"/>
    <property type="match status" value="1"/>
</dbReference>
<feature type="binding site" evidence="12">
    <location>
        <position position="250"/>
    </location>
    <ligand>
        <name>[2Fe-2S] cluster</name>
        <dbReference type="ChEBI" id="CHEBI:190135"/>
    </ligand>
</feature>
<gene>
    <name evidence="15" type="ORF">BDZ31_002983</name>
</gene>
<evidence type="ECO:0000256" key="9">
    <source>
        <dbReference type="ARBA" id="ARBA00023014"/>
    </source>
</evidence>
<dbReference type="PROSITE" id="PS51384">
    <property type="entry name" value="FAD_FR"/>
    <property type="match status" value="1"/>
</dbReference>
<evidence type="ECO:0000259" key="14">
    <source>
        <dbReference type="PROSITE" id="PS51384"/>
    </source>
</evidence>
<comment type="cofactor">
    <cofactor evidence="12">
        <name>[2Fe-2S] cluster</name>
        <dbReference type="ChEBI" id="CHEBI:190135"/>
    </cofactor>
    <text evidence="12">Binds 1 [2Fe-2S] cluster per subunit.</text>
</comment>
<keyword evidence="2" id="KW-0813">Transport</keyword>
<evidence type="ECO:0000256" key="4">
    <source>
        <dbReference type="ARBA" id="ARBA00022714"/>
    </source>
</evidence>
<dbReference type="PANTHER" id="PTHR43513:SF3">
    <property type="entry name" value="DIHYDROOROTATE DEHYDROGENASE B (NAD(+)), ELECTRON TRANSFER SUBUNIT-RELATED"/>
    <property type="match status" value="1"/>
</dbReference>
<proteinExistence type="inferred from homology"/>
<keyword evidence="5 12" id="KW-0479">Metal-binding</keyword>
<protein>
    <submittedName>
        <fullName evidence="15">NAD(P)H-flavin reductase</fullName>
    </submittedName>
</protein>
<feature type="region of interest" description="Disordered" evidence="13">
    <location>
        <begin position="1"/>
        <end position="20"/>
    </location>
</feature>
<keyword evidence="6 11" id="KW-0274">FAD</keyword>
<dbReference type="Pfam" id="PF10418">
    <property type="entry name" value="DHODB_Fe-S_bind"/>
    <property type="match status" value="1"/>
</dbReference>
<evidence type="ECO:0000256" key="5">
    <source>
        <dbReference type="ARBA" id="ARBA00022723"/>
    </source>
</evidence>
<keyword evidence="3 11" id="KW-0285">Flavoprotein</keyword>
<evidence type="ECO:0000313" key="16">
    <source>
        <dbReference type="Proteomes" id="UP000585272"/>
    </source>
</evidence>
<dbReference type="GO" id="GO:0016491">
    <property type="term" value="F:oxidoreductase activity"/>
    <property type="evidence" value="ECO:0007669"/>
    <property type="project" value="InterPro"/>
</dbReference>
<dbReference type="GO" id="GO:0006221">
    <property type="term" value="P:pyrimidine nucleotide biosynthetic process"/>
    <property type="evidence" value="ECO:0007669"/>
    <property type="project" value="InterPro"/>
</dbReference>
<sequence>MSATATTTDDGRRTLSPPGRRRATVIERRVHGSYVVLRVADPEGQPARPGQFAMLAAAERWGGGDGERPFLPRAFSVARIPAPGEAEFLLEDVGPGTERLCELEAGDALWLLGPLGIGFGLEAGGRRPLLAGGGVGIAPLAILQDELAASGAADLAPALLGFRDAPHAEGAALLRHGARVATDDGSVGHHGRVTELLVEELDRDERAQVYACGPPAMLEAVRALCAERDVPVQLALESGMACGYGACFGCVVPTKSGYVRLCVDGPVLDGEQLETALVPGAGH</sequence>
<evidence type="ECO:0000256" key="13">
    <source>
        <dbReference type="SAM" id="MobiDB-lite"/>
    </source>
</evidence>
<dbReference type="PANTHER" id="PTHR43513">
    <property type="entry name" value="DIHYDROOROTATE DEHYDROGENASE B (NAD(+)), ELECTRON TRANSFER SUBUNIT"/>
    <property type="match status" value="1"/>
</dbReference>
<evidence type="ECO:0000256" key="11">
    <source>
        <dbReference type="PIRSR" id="PIRSR006816-1"/>
    </source>
</evidence>
<accession>A0A840IHG0</accession>
<dbReference type="InterPro" id="IPR017927">
    <property type="entry name" value="FAD-bd_FR_type"/>
</dbReference>
<evidence type="ECO:0000256" key="7">
    <source>
        <dbReference type="ARBA" id="ARBA00022982"/>
    </source>
</evidence>
<dbReference type="Gene3D" id="2.10.240.10">
    <property type="entry name" value="Dihydroorotate dehydrogenase, electron transfer subunit"/>
    <property type="match status" value="1"/>
</dbReference>
<dbReference type="InterPro" id="IPR037117">
    <property type="entry name" value="Dihydroorotate_DH_ele_sf"/>
</dbReference>
<dbReference type="GO" id="GO:0050660">
    <property type="term" value="F:flavin adenine dinucleotide binding"/>
    <property type="evidence" value="ECO:0007669"/>
    <property type="project" value="InterPro"/>
</dbReference>
<dbReference type="GO" id="GO:0046872">
    <property type="term" value="F:metal ion binding"/>
    <property type="evidence" value="ECO:0007669"/>
    <property type="project" value="UniProtKB-KW"/>
</dbReference>
<dbReference type="Gene3D" id="3.40.50.80">
    <property type="entry name" value="Nucleotide-binding domain of ferredoxin-NADP reductase (FNR) module"/>
    <property type="match status" value="1"/>
</dbReference>
<name>A0A840IHG0_9ACTN</name>
<dbReference type="Gene3D" id="2.40.30.10">
    <property type="entry name" value="Translation factors"/>
    <property type="match status" value="1"/>
</dbReference>
<comment type="cofactor">
    <cofactor evidence="10">
        <name>[2Fe-2S] cluster</name>
        <dbReference type="ChEBI" id="CHEBI:190135"/>
    </cofactor>
</comment>
<dbReference type="GO" id="GO:0051537">
    <property type="term" value="F:2 iron, 2 sulfur cluster binding"/>
    <property type="evidence" value="ECO:0007669"/>
    <property type="project" value="UniProtKB-KW"/>
</dbReference>
<dbReference type="InterPro" id="IPR050353">
    <property type="entry name" value="PyrK_electron_transfer"/>
</dbReference>
<reference evidence="15 16" key="1">
    <citation type="submission" date="2020-08" db="EMBL/GenBank/DDBJ databases">
        <title>Genomic Encyclopedia of Archaeal and Bacterial Type Strains, Phase II (KMG-II): from individual species to whole genera.</title>
        <authorList>
            <person name="Goeker M."/>
        </authorList>
    </citation>
    <scope>NUCLEOTIDE SEQUENCE [LARGE SCALE GENOMIC DNA]</scope>
    <source>
        <strain evidence="15 16">DSM 23288</strain>
    </source>
</reference>
<evidence type="ECO:0000256" key="8">
    <source>
        <dbReference type="ARBA" id="ARBA00023004"/>
    </source>
</evidence>
<dbReference type="InterPro" id="IPR012165">
    <property type="entry name" value="Cyt_c3_hydrogenase_gsu"/>
</dbReference>
<comment type="similarity">
    <text evidence="1">Belongs to the PyrK family.</text>
</comment>
<dbReference type="SUPFAM" id="SSF52343">
    <property type="entry name" value="Ferredoxin reductase-like, C-terminal NADP-linked domain"/>
    <property type="match status" value="1"/>
</dbReference>
<evidence type="ECO:0000256" key="10">
    <source>
        <dbReference type="ARBA" id="ARBA00034078"/>
    </source>
</evidence>
<dbReference type="InterPro" id="IPR039261">
    <property type="entry name" value="FNR_nucleotide-bd"/>
</dbReference>